<feature type="region of interest" description="Disordered" evidence="1">
    <location>
        <begin position="190"/>
        <end position="213"/>
    </location>
</feature>
<comment type="caution">
    <text evidence="2">The sequence shown here is derived from an EMBL/GenBank/DDBJ whole genome shotgun (WGS) entry which is preliminary data.</text>
</comment>
<reference evidence="2" key="2">
    <citation type="submission" date="2020-09" db="EMBL/GenBank/DDBJ databases">
        <authorList>
            <person name="Sun Q."/>
            <person name="Zhou Y."/>
        </authorList>
    </citation>
    <scope>NUCLEOTIDE SEQUENCE</scope>
    <source>
        <strain evidence="2">CGMCC 4.7201</strain>
    </source>
</reference>
<protein>
    <submittedName>
        <fullName evidence="2">Uncharacterized protein</fullName>
    </submittedName>
</protein>
<dbReference type="EMBL" id="BMMS01000039">
    <property type="protein sequence ID" value="GGO98605.1"/>
    <property type="molecule type" value="Genomic_DNA"/>
</dbReference>
<evidence type="ECO:0000313" key="2">
    <source>
        <dbReference type="EMBL" id="GGO98605.1"/>
    </source>
</evidence>
<evidence type="ECO:0000256" key="1">
    <source>
        <dbReference type="SAM" id="MobiDB-lite"/>
    </source>
</evidence>
<keyword evidence="3" id="KW-1185">Reference proteome</keyword>
<dbReference type="AlphaFoldDB" id="A0A917ZX94"/>
<organism evidence="2 3">
    <name type="scientific">Wenjunlia tyrosinilytica</name>
    <dbReference type="NCBI Taxonomy" id="1544741"/>
    <lineage>
        <taxon>Bacteria</taxon>
        <taxon>Bacillati</taxon>
        <taxon>Actinomycetota</taxon>
        <taxon>Actinomycetes</taxon>
        <taxon>Kitasatosporales</taxon>
        <taxon>Streptomycetaceae</taxon>
        <taxon>Wenjunlia</taxon>
    </lineage>
</organism>
<gene>
    <name evidence="2" type="ORF">GCM10012280_63130</name>
</gene>
<proteinExistence type="predicted"/>
<evidence type="ECO:0000313" key="3">
    <source>
        <dbReference type="Proteomes" id="UP000641932"/>
    </source>
</evidence>
<reference evidence="2" key="1">
    <citation type="journal article" date="2014" name="Int. J. Syst. Evol. Microbiol.">
        <title>Complete genome sequence of Corynebacterium casei LMG S-19264T (=DSM 44701T), isolated from a smear-ripened cheese.</title>
        <authorList>
            <consortium name="US DOE Joint Genome Institute (JGI-PGF)"/>
            <person name="Walter F."/>
            <person name="Albersmeier A."/>
            <person name="Kalinowski J."/>
            <person name="Ruckert C."/>
        </authorList>
    </citation>
    <scope>NUCLEOTIDE SEQUENCE</scope>
    <source>
        <strain evidence="2">CGMCC 4.7201</strain>
    </source>
</reference>
<dbReference type="Proteomes" id="UP000641932">
    <property type="component" value="Unassembled WGS sequence"/>
</dbReference>
<sequence length="213" mass="23189">MTLMNATEALPNDSYAPPARRRGYVQAMRKIAEMRPADTLVRVYISAPPSVIERPNWGRRLEAVRDALPGGVELLYFNTVFPADIDMAKAWPEFAETLDGLVVIGKRKKAGSLGRTLQLGPVARTELLTLVAQGKPVLLHTLEYGLVPVLDCAPNRTGPKGRERLKLKIPDGWSSEAPTLRAALTALAPPRREGDAVQADQSAHLVHPSGPPH</sequence>
<name>A0A917ZX94_9ACTN</name>
<accession>A0A917ZX94</accession>